<dbReference type="PANTHER" id="PTHR42865">
    <property type="entry name" value="PROTON/GLUTAMATE-ASPARTATE SYMPORTER"/>
    <property type="match status" value="1"/>
</dbReference>
<dbReference type="InterPro" id="IPR036458">
    <property type="entry name" value="Na:dicarbo_symporter_sf"/>
</dbReference>
<keyword evidence="2 7" id="KW-0813">Transport</keyword>
<evidence type="ECO:0000256" key="3">
    <source>
        <dbReference type="ARBA" id="ARBA00022475"/>
    </source>
</evidence>
<dbReference type="Proteomes" id="UP001439008">
    <property type="component" value="Unassembled WGS sequence"/>
</dbReference>
<keyword evidence="9" id="KW-1185">Reference proteome</keyword>
<name>A0ABV2AMW3_9EUKA</name>
<evidence type="ECO:0000256" key="2">
    <source>
        <dbReference type="ARBA" id="ARBA00022448"/>
    </source>
</evidence>
<gene>
    <name evidence="8" type="ORF">MHBO_002615</name>
</gene>
<feature type="transmembrane region" description="Helical" evidence="7">
    <location>
        <begin position="314"/>
        <end position="338"/>
    </location>
</feature>
<dbReference type="PRINTS" id="PR00173">
    <property type="entry name" value="EDTRNSPORT"/>
</dbReference>
<feature type="transmembrane region" description="Helical" evidence="7">
    <location>
        <begin position="350"/>
        <end position="370"/>
    </location>
</feature>
<organism evidence="8 9">
    <name type="scientific">Bonamia ostreae</name>
    <dbReference type="NCBI Taxonomy" id="126728"/>
    <lineage>
        <taxon>Eukaryota</taxon>
        <taxon>Sar</taxon>
        <taxon>Rhizaria</taxon>
        <taxon>Endomyxa</taxon>
        <taxon>Ascetosporea</taxon>
        <taxon>Haplosporida</taxon>
        <taxon>Bonamia</taxon>
    </lineage>
</organism>
<evidence type="ECO:0000256" key="1">
    <source>
        <dbReference type="ARBA" id="ARBA00004651"/>
    </source>
</evidence>
<reference evidence="8 9" key="1">
    <citation type="journal article" date="2024" name="BMC Biol.">
        <title>Comparative genomics of Ascetosporea gives new insight into the evolutionary basis for animal parasitism in Rhizaria.</title>
        <authorList>
            <person name="Hiltunen Thoren M."/>
            <person name="Onut-Brannstrom I."/>
            <person name="Alfjorden A."/>
            <person name="Peckova H."/>
            <person name="Swords F."/>
            <person name="Hooper C."/>
            <person name="Holzer A.S."/>
            <person name="Bass D."/>
            <person name="Burki F."/>
        </authorList>
    </citation>
    <scope>NUCLEOTIDE SEQUENCE [LARGE SCALE GENOMIC DNA]</scope>
    <source>
        <strain evidence="8">20-A016</strain>
    </source>
</reference>
<feature type="transmembrane region" description="Helical" evidence="7">
    <location>
        <begin position="164"/>
        <end position="183"/>
    </location>
</feature>
<evidence type="ECO:0000313" key="9">
    <source>
        <dbReference type="Proteomes" id="UP001439008"/>
    </source>
</evidence>
<feature type="transmembrane region" description="Helical" evidence="7">
    <location>
        <begin position="23"/>
        <end position="40"/>
    </location>
</feature>
<comment type="subcellular location">
    <subcellularLocation>
        <location evidence="1">Cell membrane</location>
        <topology evidence="1">Multi-pass membrane protein</topology>
    </subcellularLocation>
    <subcellularLocation>
        <location evidence="7">Membrane</location>
        <topology evidence="7">Multi-pass membrane protein</topology>
    </subcellularLocation>
</comment>
<feature type="transmembrane region" description="Helical" evidence="7">
    <location>
        <begin position="204"/>
        <end position="224"/>
    </location>
</feature>
<comment type="caution">
    <text evidence="8">The sequence shown here is derived from an EMBL/GenBank/DDBJ whole genome shotgun (WGS) entry which is preliminary data.</text>
</comment>
<proteinExistence type="inferred from homology"/>
<evidence type="ECO:0000256" key="5">
    <source>
        <dbReference type="ARBA" id="ARBA00022989"/>
    </source>
</evidence>
<dbReference type="EMBL" id="JBDODL010001017">
    <property type="protein sequence ID" value="MES1921011.1"/>
    <property type="molecule type" value="Genomic_DNA"/>
</dbReference>
<evidence type="ECO:0000313" key="8">
    <source>
        <dbReference type="EMBL" id="MES1921011.1"/>
    </source>
</evidence>
<sequence length="442" mass="49735">MCVCRSEDVFSRVQKFFVFPSKYVPPILGICFGIGFGFVFRNLGIPNDAITLIQLIGDLYFNGLKAVMLLYLFVSMVLNSIKIASEKNACSLMIITLLSFTTGTILTSLMGIGAMKVVEPYITKADTSNIQYKHAESDITKTLEQLFNKFLPSNYVAAMSQNNIPGTLVFGMCFGMFAAGVIKSRMQKDKKNYMQDILELTEKSLMRIVDFLILVTAVGVFSIIASQTLSLKNIDVLRKLLIFLIPYVICNLLLTYVLTPLIFCFSRGNRFAGLKKYAYSTCIGFITSSGVASLNPNAKVVEEFDVPENKSKFLLTLALMFETNGSCLYIVMLMTFVSKVYDIPFPLPKRLLLAFIINFICLSLPPIPYGTVLYFPMVGSFFDVNIPLEIMSLLIMWDIVLDRFVTVFKSALKPVQKLNSVTIFNHVHDKKRCRISVRMLEQ</sequence>
<evidence type="ECO:0000256" key="7">
    <source>
        <dbReference type="RuleBase" id="RU361216"/>
    </source>
</evidence>
<protein>
    <recommendedName>
        <fullName evidence="7">Amino acid transporter</fullName>
    </recommendedName>
</protein>
<feature type="transmembrane region" description="Helical" evidence="7">
    <location>
        <begin position="244"/>
        <end position="265"/>
    </location>
</feature>
<feature type="transmembrane region" description="Helical" evidence="7">
    <location>
        <begin position="90"/>
        <end position="112"/>
    </location>
</feature>
<evidence type="ECO:0000256" key="6">
    <source>
        <dbReference type="ARBA" id="ARBA00023136"/>
    </source>
</evidence>
<comment type="similarity">
    <text evidence="7">Belongs to the dicarboxylate/amino acid:cation symporter (DAACS) (TC 2.A.23) family.</text>
</comment>
<keyword evidence="3" id="KW-1003">Cell membrane</keyword>
<dbReference type="Gene3D" id="1.10.3860.10">
    <property type="entry name" value="Sodium:dicarboxylate symporter"/>
    <property type="match status" value="1"/>
</dbReference>
<dbReference type="InterPro" id="IPR001991">
    <property type="entry name" value="Na-dicarboxylate_symporter"/>
</dbReference>
<dbReference type="PANTHER" id="PTHR42865:SF7">
    <property type="entry name" value="PROTON_GLUTAMATE-ASPARTATE SYMPORTER"/>
    <property type="match status" value="1"/>
</dbReference>
<keyword evidence="7" id="KW-0769">Symport</keyword>
<keyword evidence="6 7" id="KW-0472">Membrane</keyword>
<keyword evidence="4 7" id="KW-0812">Transmembrane</keyword>
<dbReference type="Pfam" id="PF00375">
    <property type="entry name" value="SDF"/>
    <property type="match status" value="1"/>
</dbReference>
<feature type="transmembrane region" description="Helical" evidence="7">
    <location>
        <begin position="60"/>
        <end position="78"/>
    </location>
</feature>
<keyword evidence="5 7" id="KW-1133">Transmembrane helix</keyword>
<evidence type="ECO:0000256" key="4">
    <source>
        <dbReference type="ARBA" id="ARBA00022692"/>
    </source>
</evidence>
<dbReference type="SUPFAM" id="SSF118215">
    <property type="entry name" value="Proton glutamate symport protein"/>
    <property type="match status" value="1"/>
</dbReference>
<accession>A0ABV2AMW3</accession>